<evidence type="ECO:0000313" key="14">
    <source>
        <dbReference type="Proteomes" id="UP001642483"/>
    </source>
</evidence>
<dbReference type="CDD" id="cd00611">
    <property type="entry name" value="PSAT_like"/>
    <property type="match status" value="1"/>
</dbReference>
<evidence type="ECO:0000256" key="2">
    <source>
        <dbReference type="ARBA" id="ARBA00005099"/>
    </source>
</evidence>
<evidence type="ECO:0000256" key="11">
    <source>
        <dbReference type="RuleBase" id="RU004505"/>
    </source>
</evidence>
<dbReference type="Gene3D" id="3.90.1150.10">
    <property type="entry name" value="Aspartate Aminotransferase, domain 1"/>
    <property type="match status" value="1"/>
</dbReference>
<dbReference type="EC" id="2.6.1.52" evidence="11"/>
<comment type="caution">
    <text evidence="13">The sequence shown here is derived from an EMBL/GenBank/DDBJ whole genome shotgun (WGS) entry which is preliminary data.</text>
</comment>
<evidence type="ECO:0000256" key="7">
    <source>
        <dbReference type="ARBA" id="ARBA00022898"/>
    </source>
</evidence>
<evidence type="ECO:0000256" key="8">
    <source>
        <dbReference type="ARBA" id="ARBA00023299"/>
    </source>
</evidence>
<dbReference type="InterPro" id="IPR015424">
    <property type="entry name" value="PyrdxlP-dep_Trfase"/>
</dbReference>
<dbReference type="Pfam" id="PF00266">
    <property type="entry name" value="Aminotran_5"/>
    <property type="match status" value="1"/>
</dbReference>
<comment type="similarity">
    <text evidence="3">Belongs to the class-V pyridoxal-phosphate-dependent aminotransferase family. SerC subfamily.</text>
</comment>
<accession>A0ABP0FF67</accession>
<keyword evidence="4 11" id="KW-0032">Aminotransferase</keyword>
<dbReference type="Proteomes" id="UP001642483">
    <property type="component" value="Unassembled WGS sequence"/>
</dbReference>
<name>A0ABP0FF67_CLALP</name>
<gene>
    <name evidence="13" type="ORF">CVLEPA_LOCUS8224</name>
</gene>
<dbReference type="PANTHER" id="PTHR43247">
    <property type="entry name" value="PHOSPHOSERINE AMINOTRANSFERASE"/>
    <property type="match status" value="1"/>
</dbReference>
<evidence type="ECO:0000256" key="1">
    <source>
        <dbReference type="ARBA" id="ARBA00001933"/>
    </source>
</evidence>
<evidence type="ECO:0000256" key="9">
    <source>
        <dbReference type="ARBA" id="ARBA00049007"/>
    </source>
</evidence>
<evidence type="ECO:0000256" key="5">
    <source>
        <dbReference type="ARBA" id="ARBA00022605"/>
    </source>
</evidence>
<evidence type="ECO:0000313" key="13">
    <source>
        <dbReference type="EMBL" id="CAK8678294.1"/>
    </source>
</evidence>
<evidence type="ECO:0000259" key="12">
    <source>
        <dbReference type="Pfam" id="PF00266"/>
    </source>
</evidence>
<keyword evidence="8 11" id="KW-0718">Serine biosynthesis</keyword>
<dbReference type="InterPro" id="IPR015421">
    <property type="entry name" value="PyrdxlP-dep_Trfase_major"/>
</dbReference>
<keyword evidence="5 11" id="KW-0028">Amino-acid biosynthesis</keyword>
<dbReference type="SUPFAM" id="SSF53383">
    <property type="entry name" value="PLP-dependent transferases"/>
    <property type="match status" value="1"/>
</dbReference>
<dbReference type="Gene3D" id="3.40.640.10">
    <property type="entry name" value="Type I PLP-dependent aspartate aminotransferase-like (Major domain)"/>
    <property type="match status" value="1"/>
</dbReference>
<dbReference type="PANTHER" id="PTHR43247:SF1">
    <property type="entry name" value="PHOSPHOSERINE AMINOTRANSFERASE"/>
    <property type="match status" value="1"/>
</dbReference>
<proteinExistence type="inferred from homology"/>
<comment type="cofactor">
    <cofactor evidence="1 10">
        <name>pyridoxal 5'-phosphate</name>
        <dbReference type="ChEBI" id="CHEBI:597326"/>
    </cofactor>
</comment>
<dbReference type="InterPro" id="IPR020578">
    <property type="entry name" value="Aminotrans_V_PyrdxlP_BS"/>
</dbReference>
<keyword evidence="6 11" id="KW-0808">Transferase</keyword>
<keyword evidence="14" id="KW-1185">Reference proteome</keyword>
<dbReference type="InterPro" id="IPR000192">
    <property type="entry name" value="Aminotrans_V_dom"/>
</dbReference>
<comment type="pathway">
    <text evidence="2 11">Amino-acid biosynthesis; L-serine biosynthesis; L-serine from 3-phospho-D-glycerate: step 2/3.</text>
</comment>
<dbReference type="NCBIfam" id="TIGR01364">
    <property type="entry name" value="serC_1"/>
    <property type="match status" value="1"/>
</dbReference>
<reference evidence="13 14" key="1">
    <citation type="submission" date="2024-02" db="EMBL/GenBank/DDBJ databases">
        <authorList>
            <person name="Daric V."/>
            <person name="Darras S."/>
        </authorList>
    </citation>
    <scope>NUCLEOTIDE SEQUENCE [LARGE SCALE GENOMIC DNA]</scope>
</reference>
<protein>
    <recommendedName>
        <fullName evidence="11">Phosphoserine aminotransferase</fullName>
        <ecNumber evidence="11">2.6.1.52</ecNumber>
    </recommendedName>
</protein>
<evidence type="ECO:0000256" key="10">
    <source>
        <dbReference type="RuleBase" id="RU004504"/>
    </source>
</evidence>
<dbReference type="InterPro" id="IPR022278">
    <property type="entry name" value="Pser_aminoTfrase"/>
</dbReference>
<comment type="catalytic activity">
    <reaction evidence="9 11">
        <text>O-phospho-L-serine + 2-oxoglutarate = 3-phosphooxypyruvate + L-glutamate</text>
        <dbReference type="Rhea" id="RHEA:14329"/>
        <dbReference type="ChEBI" id="CHEBI:16810"/>
        <dbReference type="ChEBI" id="CHEBI:18110"/>
        <dbReference type="ChEBI" id="CHEBI:29985"/>
        <dbReference type="ChEBI" id="CHEBI:57524"/>
        <dbReference type="EC" id="2.6.1.52"/>
    </reaction>
</comment>
<dbReference type="EMBL" id="CAWYQH010000046">
    <property type="protein sequence ID" value="CAK8678294.1"/>
    <property type="molecule type" value="Genomic_DNA"/>
</dbReference>
<feature type="domain" description="Aminotransferase class V" evidence="12">
    <location>
        <begin position="40"/>
        <end position="387"/>
    </location>
</feature>
<dbReference type="PIRSF" id="PIRSF000525">
    <property type="entry name" value="SerC"/>
    <property type="match status" value="1"/>
</dbReference>
<sequence>MALINGHANGITASDIKLARKNGVMSNGTHNGLDNKKPIINFNPGPAKIDPSVLLRAQAEILNFQQLGISVMEMSHRSADFAKILNGAKATLTQLLNIPENYKILFLQGGATAQFSAVPLNLLQRSPNCSADYIVTGTWSAKAVKEAQKYGKVHIVHQPLEKYSRVPEQEEFDLDPEAAYVYYCDNETVNGVEFSYVPDTGNVPLVADMSSNILSKPVDVSKFGIILAGAQKNIGCAGVTLAIIREDLVGYCMKQCPTILDYKIQIGMDSLYNTPPSYSIYLMGLVLEWIQNTGGLLSMAKKCVLKSQLVYSAINESNGFYSCAIEDGSRSRMNVTFRIDGPAGDSELENAFIEESKAANMIGLKGHRSVGGIRASLYNAVTLEETQFLVNLMMDFQRRHS</sequence>
<dbReference type="NCBIfam" id="NF003764">
    <property type="entry name" value="PRK05355.1"/>
    <property type="match status" value="1"/>
</dbReference>
<dbReference type="PROSITE" id="PS00595">
    <property type="entry name" value="AA_TRANSFER_CLASS_5"/>
    <property type="match status" value="1"/>
</dbReference>
<dbReference type="InterPro" id="IPR015422">
    <property type="entry name" value="PyrdxlP-dep_Trfase_small"/>
</dbReference>
<evidence type="ECO:0000256" key="3">
    <source>
        <dbReference type="ARBA" id="ARBA00006904"/>
    </source>
</evidence>
<organism evidence="13 14">
    <name type="scientific">Clavelina lepadiformis</name>
    <name type="common">Light-bulb sea squirt</name>
    <name type="synonym">Ascidia lepadiformis</name>
    <dbReference type="NCBI Taxonomy" id="159417"/>
    <lineage>
        <taxon>Eukaryota</taxon>
        <taxon>Metazoa</taxon>
        <taxon>Chordata</taxon>
        <taxon>Tunicata</taxon>
        <taxon>Ascidiacea</taxon>
        <taxon>Aplousobranchia</taxon>
        <taxon>Clavelinidae</taxon>
        <taxon>Clavelina</taxon>
    </lineage>
</organism>
<evidence type="ECO:0000256" key="4">
    <source>
        <dbReference type="ARBA" id="ARBA00022576"/>
    </source>
</evidence>
<evidence type="ECO:0000256" key="6">
    <source>
        <dbReference type="ARBA" id="ARBA00022679"/>
    </source>
</evidence>
<keyword evidence="7" id="KW-0663">Pyridoxal phosphate</keyword>
<dbReference type="HAMAP" id="MF_00160">
    <property type="entry name" value="SerC_aminotrans_5"/>
    <property type="match status" value="1"/>
</dbReference>